<organism evidence="1 2">
    <name type="scientific">Mucinivorans hirudinis</name>
    <dbReference type="NCBI Taxonomy" id="1433126"/>
    <lineage>
        <taxon>Bacteria</taxon>
        <taxon>Pseudomonadati</taxon>
        <taxon>Bacteroidota</taxon>
        <taxon>Bacteroidia</taxon>
        <taxon>Bacteroidales</taxon>
        <taxon>Rikenellaceae</taxon>
        <taxon>Mucinivorans</taxon>
    </lineage>
</organism>
<dbReference type="Gene3D" id="3.40.50.300">
    <property type="entry name" value="P-loop containing nucleotide triphosphate hydrolases"/>
    <property type="match status" value="1"/>
</dbReference>
<protein>
    <recommendedName>
        <fullName evidence="3">ATPase</fullName>
    </recommendedName>
</protein>
<evidence type="ECO:0008006" key="3">
    <source>
        <dbReference type="Google" id="ProtNLM"/>
    </source>
</evidence>
<dbReference type="SUPFAM" id="SSF52540">
    <property type="entry name" value="P-loop containing nucleoside triphosphate hydrolases"/>
    <property type="match status" value="1"/>
</dbReference>
<dbReference type="OrthoDB" id="835620at2"/>
<sequence length="215" mass="24567">MKNQTDETEAKLAVSRFRLECSYEEFLRLLGQAARHILLQMGNRREFVIDNFNEPTIRQLHLYLSRNPDFSGDLDKGVMLQGKYGSGKTILMRSYAHIQNYIITRLELRYPLVSFATSMDIVGTIKQDGVKQFARRELIIDEFGREPKAVMDFGNTIRPLAELISLRAETGAITHATSNFSLETLSGDDFYGKMIGDRLRAMFNFIVVDGDSRRA</sequence>
<dbReference type="AlphaFoldDB" id="A0A060RCY8"/>
<dbReference type="Proteomes" id="UP000027616">
    <property type="component" value="Chromosome I"/>
</dbReference>
<dbReference type="STRING" id="1433126.BN938_1688"/>
<dbReference type="EMBL" id="HG934468">
    <property type="protein sequence ID" value="CDN31768.1"/>
    <property type="molecule type" value="Genomic_DNA"/>
</dbReference>
<dbReference type="InterPro" id="IPR027417">
    <property type="entry name" value="P-loop_NTPase"/>
</dbReference>
<dbReference type="HOGENOM" id="CLU_1243293_0_0_10"/>
<reference evidence="1 2" key="1">
    <citation type="journal article" date="2015" name="Genome Announc.">
        <title>Complete Genome Sequence of the Novel Leech Symbiont Mucinivorans hirudinis M3T.</title>
        <authorList>
            <person name="Nelson M.C."/>
            <person name="Bomar L."/>
            <person name="Graf J."/>
        </authorList>
    </citation>
    <scope>NUCLEOTIDE SEQUENCE [LARGE SCALE GENOMIC DNA]</scope>
    <source>
        <strain evidence="2">M3</strain>
    </source>
</reference>
<dbReference type="KEGG" id="rbc:BN938_1688"/>
<evidence type="ECO:0000313" key="2">
    <source>
        <dbReference type="Proteomes" id="UP000027616"/>
    </source>
</evidence>
<evidence type="ECO:0000313" key="1">
    <source>
        <dbReference type="EMBL" id="CDN31768.1"/>
    </source>
</evidence>
<dbReference type="eggNOG" id="COG1484">
    <property type="taxonomic scope" value="Bacteria"/>
</dbReference>
<name>A0A060RCY8_9BACT</name>
<accession>A0A060RCY8</accession>
<gene>
    <name evidence="1" type="ORF">BN938_1688</name>
</gene>
<proteinExistence type="predicted"/>
<keyword evidence="2" id="KW-1185">Reference proteome</keyword>